<feature type="domain" description="Cadherin" evidence="5">
    <location>
        <begin position="262"/>
        <end position="345"/>
    </location>
</feature>
<dbReference type="SMART" id="SM00112">
    <property type="entry name" value="CA"/>
    <property type="match status" value="2"/>
</dbReference>
<dbReference type="InterPro" id="IPR015919">
    <property type="entry name" value="Cadherin-like_sf"/>
</dbReference>
<feature type="domain" description="Cadherin" evidence="5">
    <location>
        <begin position="137"/>
        <end position="239"/>
    </location>
</feature>
<sequence>MRRKYYQVGLWITLTILTSVCGTPPTIDVYDKVAVVYEKTTINEHISTVKCSDPDGDPITVSVLSTTPSSPCAKCFESLKCPPDECVQYRYGVGTLSYAATQYYLLKVACQDSQGPPVIETIQVNIKPNSPPYFNGNVKLISTTISGKAGVGTVITPSIAATDDDQDQIIYSMTVVPASSSGNYIIDPVTGQITTTVDMRTECNTIDVTFLVSISDGFTSTGPLVVSCPITNPNVAPVGVNLDTTLMIPEDTSGTAYTMNFKDGNSGDKLTYSYTTSNAAAAAQFTISGTNGKIDVGSSLDYENAPLRQADLIVTATDGFCSSPPYSLKLRVTDVNEPPTIAPLVTNIQVCEGKGVFDPGYTVTDPDFPDTITWSFSSLTSNKDGRFNIDPTTGEIMTIVNYDVDGDKPDHTTPMPTTQKFIVVATDKGSLTATATVTATFLECNDNAPMFEIPAYEFTSTECTTGGANIGTVKAIDKDRTSTEGNNVLYYEGAGGAVQVSTGGDIIVIQPLPAGNVVTFNVYAWDRGQTPGPLRSVNPTVVSVVFTECPTPPPSTQAPATTTTT</sequence>
<evidence type="ECO:0000259" key="5">
    <source>
        <dbReference type="PROSITE" id="PS50268"/>
    </source>
</evidence>
<dbReference type="SUPFAM" id="SSF49313">
    <property type="entry name" value="Cadherin-like"/>
    <property type="match status" value="4"/>
</dbReference>
<dbReference type="PANTHER" id="PTHR24026:SF126">
    <property type="entry name" value="PROTOCADHERIN FAT 4"/>
    <property type="match status" value="1"/>
</dbReference>
<keyword evidence="1" id="KW-0812">Transmembrane</keyword>
<name>A0A0B6Z3F7_9EUPU</name>
<feature type="domain" description="Cadherin" evidence="5">
    <location>
        <begin position="361"/>
        <end position="451"/>
    </location>
</feature>
<gene>
    <name evidence="6" type="primary">ORF47365</name>
</gene>
<feature type="chain" id="PRO_5002110932" description="Cadherin domain-containing protein" evidence="4">
    <location>
        <begin position="23"/>
        <end position="565"/>
    </location>
</feature>
<protein>
    <recommendedName>
        <fullName evidence="5">Cadherin domain-containing protein</fullName>
    </recommendedName>
</protein>
<evidence type="ECO:0000313" key="6">
    <source>
        <dbReference type="EMBL" id="CEK63154.1"/>
    </source>
</evidence>
<keyword evidence="4" id="KW-0732">Signal</keyword>
<keyword evidence="2" id="KW-0472">Membrane</keyword>
<evidence type="ECO:0000256" key="2">
    <source>
        <dbReference type="ARBA" id="ARBA00022989"/>
    </source>
</evidence>
<organism evidence="6">
    <name type="scientific">Arion vulgaris</name>
    <dbReference type="NCBI Taxonomy" id="1028688"/>
    <lineage>
        <taxon>Eukaryota</taxon>
        <taxon>Metazoa</taxon>
        <taxon>Spiralia</taxon>
        <taxon>Lophotrochozoa</taxon>
        <taxon>Mollusca</taxon>
        <taxon>Gastropoda</taxon>
        <taxon>Heterobranchia</taxon>
        <taxon>Euthyneura</taxon>
        <taxon>Panpulmonata</taxon>
        <taxon>Eupulmonata</taxon>
        <taxon>Stylommatophora</taxon>
        <taxon>Helicina</taxon>
        <taxon>Arionoidea</taxon>
        <taxon>Arionidae</taxon>
        <taxon>Arion</taxon>
    </lineage>
</organism>
<dbReference type="GO" id="GO:0005886">
    <property type="term" value="C:plasma membrane"/>
    <property type="evidence" value="ECO:0007669"/>
    <property type="project" value="UniProtKB-SubCell"/>
</dbReference>
<dbReference type="PROSITE" id="PS50268">
    <property type="entry name" value="CADHERIN_2"/>
    <property type="match status" value="3"/>
</dbReference>
<proteinExistence type="predicted"/>
<accession>A0A0B6Z3F7</accession>
<dbReference type="InterPro" id="IPR002126">
    <property type="entry name" value="Cadherin-like_dom"/>
</dbReference>
<feature type="signal peptide" evidence="4">
    <location>
        <begin position="1"/>
        <end position="22"/>
    </location>
</feature>
<dbReference type="PANTHER" id="PTHR24026">
    <property type="entry name" value="FAT ATYPICAL CADHERIN-RELATED"/>
    <property type="match status" value="1"/>
</dbReference>
<dbReference type="PRINTS" id="PR00205">
    <property type="entry name" value="CADHERIN"/>
</dbReference>
<dbReference type="GO" id="GO:0005509">
    <property type="term" value="F:calcium ion binding"/>
    <property type="evidence" value="ECO:0007669"/>
    <property type="project" value="UniProtKB-UniRule"/>
</dbReference>
<evidence type="ECO:0000256" key="4">
    <source>
        <dbReference type="SAM" id="SignalP"/>
    </source>
</evidence>
<dbReference type="Gene3D" id="2.60.40.60">
    <property type="entry name" value="Cadherins"/>
    <property type="match status" value="4"/>
</dbReference>
<dbReference type="AlphaFoldDB" id="A0A0B6Z3F7"/>
<evidence type="ECO:0000256" key="1">
    <source>
        <dbReference type="ARBA" id="ARBA00022692"/>
    </source>
</evidence>
<keyword evidence="2" id="KW-1133">Transmembrane helix</keyword>
<dbReference type="CDD" id="cd11304">
    <property type="entry name" value="Cadherin_repeat"/>
    <property type="match status" value="2"/>
</dbReference>
<dbReference type="EMBL" id="HACG01016289">
    <property type="protein sequence ID" value="CEK63154.1"/>
    <property type="molecule type" value="Transcribed_RNA"/>
</dbReference>
<dbReference type="GO" id="GO:0007156">
    <property type="term" value="P:homophilic cell adhesion via plasma membrane adhesion molecules"/>
    <property type="evidence" value="ECO:0007669"/>
    <property type="project" value="InterPro"/>
</dbReference>
<keyword evidence="3" id="KW-0106">Calcium</keyword>
<reference evidence="6" key="1">
    <citation type="submission" date="2014-12" db="EMBL/GenBank/DDBJ databases">
        <title>Insight into the proteome of Arion vulgaris.</title>
        <authorList>
            <person name="Aradska J."/>
            <person name="Bulat T."/>
            <person name="Smidak R."/>
            <person name="Sarate P."/>
            <person name="Gangsoo J."/>
            <person name="Sialana F."/>
            <person name="Bilban M."/>
            <person name="Lubec G."/>
        </authorList>
    </citation>
    <scope>NUCLEOTIDE SEQUENCE</scope>
    <source>
        <tissue evidence="6">Skin</tissue>
    </source>
</reference>
<evidence type="ECO:0000256" key="3">
    <source>
        <dbReference type="PROSITE-ProRule" id="PRU00043"/>
    </source>
</evidence>
<feature type="non-terminal residue" evidence="6">
    <location>
        <position position="565"/>
    </location>
</feature>